<sequence length="446" mass="48539">MRPDDADYEEHCRVYNAMIHKRPALIARCADVADVLAAVAFAREQGLLLAVRGGGHNGGGLGTCDGGLVADLSPMRGVRVDPASGTVRVAGGSVWGEVDHATHAFGLAVPSGIISTTGVGGLTLGGGIGHLTRRFGLTIDSLLAVDMVLADGRFVTANAEQHPDLFWAVRGGGGNFGVVTSFLFQAHPVDTILGGPTLWPLERAAEVMKWYREFIPAAPETLNGFFAFLTVPPAPPFPPHLHLQKMCAVVWCYTGDPEQADALFAPVRAMAPALDGVQAMPFPMLQSAFDALYPPGHQWYWRADFVRELSDEAIGRHVTFAQRLPTMQSTMHLYPIDGAARRVAPGDTAFSFRDARWSEVIVGVDPSPARAADITTWTKEYWEALHPYSAGGAYVNFMMEEGQERVQATYRDNYARLVEVKERYDPSNLFRVNQNIRPGEGATLRH</sequence>
<name>F8C7T4_MYXFH</name>
<evidence type="ECO:0000256" key="4">
    <source>
        <dbReference type="ARBA" id="ARBA00022827"/>
    </source>
</evidence>
<dbReference type="PANTHER" id="PTHR42973">
    <property type="entry name" value="BINDING OXIDOREDUCTASE, PUTATIVE (AFU_ORTHOLOGUE AFUA_1G17690)-RELATED"/>
    <property type="match status" value="1"/>
</dbReference>
<dbReference type="STRING" id="483219.LILAB_18915"/>
<dbReference type="PROSITE" id="PS00862">
    <property type="entry name" value="OX2_COVAL_FAD"/>
    <property type="match status" value="1"/>
</dbReference>
<dbReference type="Proteomes" id="UP000000488">
    <property type="component" value="Chromosome"/>
</dbReference>
<evidence type="ECO:0000256" key="3">
    <source>
        <dbReference type="ARBA" id="ARBA00022630"/>
    </source>
</evidence>
<dbReference type="InterPro" id="IPR006094">
    <property type="entry name" value="Oxid_FAD_bind_N"/>
</dbReference>
<keyword evidence="3" id="KW-0285">Flavoprotein</keyword>
<dbReference type="Pfam" id="PF01565">
    <property type="entry name" value="FAD_binding_4"/>
    <property type="match status" value="1"/>
</dbReference>
<accession>F8C7T4</accession>
<evidence type="ECO:0000313" key="8">
    <source>
        <dbReference type="Proteomes" id="UP000000488"/>
    </source>
</evidence>
<dbReference type="Gene3D" id="3.30.43.10">
    <property type="entry name" value="Uridine Diphospho-n-acetylenolpyruvylglucosamine Reductase, domain 2"/>
    <property type="match status" value="1"/>
</dbReference>
<evidence type="ECO:0000259" key="6">
    <source>
        <dbReference type="PROSITE" id="PS51387"/>
    </source>
</evidence>
<keyword evidence="5" id="KW-0560">Oxidoreductase</keyword>
<dbReference type="PANTHER" id="PTHR42973:SF39">
    <property type="entry name" value="FAD-BINDING PCMH-TYPE DOMAIN-CONTAINING PROTEIN"/>
    <property type="match status" value="1"/>
</dbReference>
<dbReference type="Gene3D" id="3.40.462.20">
    <property type="match status" value="1"/>
</dbReference>
<dbReference type="InterPro" id="IPR016166">
    <property type="entry name" value="FAD-bd_PCMH"/>
</dbReference>
<dbReference type="KEGG" id="mfu:LILAB_18915"/>
<comment type="cofactor">
    <cofactor evidence="1">
        <name>FAD</name>
        <dbReference type="ChEBI" id="CHEBI:57692"/>
    </cofactor>
</comment>
<reference evidence="7 8" key="1">
    <citation type="journal article" date="2011" name="J. Bacteriol.">
        <title>Genome sequence of the halotolerant marine bacterium Myxococcus fulvus HW-1.</title>
        <authorList>
            <person name="Li Z.F."/>
            <person name="Li X."/>
            <person name="Liu H."/>
            <person name="Liu X."/>
            <person name="Han K."/>
            <person name="Wu Z.H."/>
            <person name="Hu W."/>
            <person name="Li F.F."/>
            <person name="Li Y.Z."/>
        </authorList>
    </citation>
    <scope>NUCLEOTIDE SEQUENCE [LARGE SCALE GENOMIC DNA]</scope>
    <source>
        <strain evidence="8">ATCC BAA-855 / HW-1</strain>
    </source>
</reference>
<dbReference type="Pfam" id="PF08031">
    <property type="entry name" value="BBE"/>
    <property type="match status" value="1"/>
</dbReference>
<comment type="similarity">
    <text evidence="2">Belongs to the oxygen-dependent FAD-linked oxidoreductase family.</text>
</comment>
<protein>
    <submittedName>
        <fullName evidence="7">FAD-dependent oxidoreductase</fullName>
    </submittedName>
</protein>
<dbReference type="InterPro" id="IPR012951">
    <property type="entry name" value="BBE"/>
</dbReference>
<evidence type="ECO:0000256" key="1">
    <source>
        <dbReference type="ARBA" id="ARBA00001974"/>
    </source>
</evidence>
<dbReference type="InterPro" id="IPR050416">
    <property type="entry name" value="FAD-linked_Oxidoreductase"/>
</dbReference>
<feature type="domain" description="FAD-binding PCMH-type" evidence="6">
    <location>
        <begin position="18"/>
        <end position="189"/>
    </location>
</feature>
<dbReference type="EMBL" id="CP002830">
    <property type="protein sequence ID" value="AEI65685.1"/>
    <property type="molecule type" value="Genomic_DNA"/>
</dbReference>
<gene>
    <name evidence="7" type="ordered locus">LILAB_18915</name>
</gene>
<dbReference type="GO" id="GO:0071949">
    <property type="term" value="F:FAD binding"/>
    <property type="evidence" value="ECO:0007669"/>
    <property type="project" value="InterPro"/>
</dbReference>
<dbReference type="GO" id="GO:0016491">
    <property type="term" value="F:oxidoreductase activity"/>
    <property type="evidence" value="ECO:0007669"/>
    <property type="project" value="UniProtKB-KW"/>
</dbReference>
<dbReference type="SUPFAM" id="SSF56176">
    <property type="entry name" value="FAD-binding/transporter-associated domain-like"/>
    <property type="match status" value="1"/>
</dbReference>
<dbReference type="eggNOG" id="COG0277">
    <property type="taxonomic scope" value="Bacteria"/>
</dbReference>
<dbReference type="InterPro" id="IPR006093">
    <property type="entry name" value="Oxy_OxRdtase_FAD_BS"/>
</dbReference>
<keyword evidence="4" id="KW-0274">FAD</keyword>
<evidence type="ECO:0000256" key="2">
    <source>
        <dbReference type="ARBA" id="ARBA00005466"/>
    </source>
</evidence>
<evidence type="ECO:0000256" key="5">
    <source>
        <dbReference type="ARBA" id="ARBA00023002"/>
    </source>
</evidence>
<organism evidence="7 8">
    <name type="scientific">Myxococcus fulvus (strain ATCC BAA-855 / HW-1)</name>
    <dbReference type="NCBI Taxonomy" id="483219"/>
    <lineage>
        <taxon>Bacteria</taxon>
        <taxon>Pseudomonadati</taxon>
        <taxon>Myxococcota</taxon>
        <taxon>Myxococcia</taxon>
        <taxon>Myxococcales</taxon>
        <taxon>Cystobacterineae</taxon>
        <taxon>Myxococcaceae</taxon>
        <taxon>Myxococcus</taxon>
    </lineage>
</organism>
<dbReference type="InterPro" id="IPR016167">
    <property type="entry name" value="FAD-bd_PCMH_sub1"/>
</dbReference>
<proteinExistence type="inferred from homology"/>
<evidence type="ECO:0000313" key="7">
    <source>
        <dbReference type="EMBL" id="AEI65685.1"/>
    </source>
</evidence>
<dbReference type="Gene3D" id="3.30.465.10">
    <property type="match status" value="1"/>
</dbReference>
<dbReference type="HOGENOM" id="CLU_018354_10_0_7"/>
<dbReference type="PROSITE" id="PS51387">
    <property type="entry name" value="FAD_PCMH"/>
    <property type="match status" value="1"/>
</dbReference>
<dbReference type="InterPro" id="IPR036318">
    <property type="entry name" value="FAD-bd_PCMH-like_sf"/>
</dbReference>
<dbReference type="AlphaFoldDB" id="F8C7T4"/>
<dbReference type="InterPro" id="IPR016169">
    <property type="entry name" value="FAD-bd_PCMH_sub2"/>
</dbReference>